<proteinExistence type="predicted"/>
<dbReference type="Proteomes" id="UP000475862">
    <property type="component" value="Unassembled WGS sequence"/>
</dbReference>
<reference evidence="2 3" key="1">
    <citation type="submission" date="2019-08" db="EMBL/GenBank/DDBJ databases">
        <title>The genome of the soybean aphid Biotype 1, its phylome, world population structure and adaptation to the North American continent.</title>
        <authorList>
            <person name="Giordano R."/>
            <person name="Donthu R.K."/>
            <person name="Hernandez A.G."/>
            <person name="Wright C.L."/>
            <person name="Zimin A.V."/>
        </authorList>
    </citation>
    <scope>NUCLEOTIDE SEQUENCE [LARGE SCALE GENOMIC DNA]</scope>
    <source>
        <tissue evidence="2">Whole aphids</tissue>
    </source>
</reference>
<dbReference type="OrthoDB" id="432483at2759"/>
<dbReference type="SUPFAM" id="SSF81324">
    <property type="entry name" value="Voltage-gated potassium channels"/>
    <property type="match status" value="1"/>
</dbReference>
<dbReference type="GO" id="GO:0005242">
    <property type="term" value="F:inward rectifier potassium channel activity"/>
    <property type="evidence" value="ECO:0007669"/>
    <property type="project" value="TreeGrafter"/>
</dbReference>
<keyword evidence="3" id="KW-1185">Reference proteome</keyword>
<dbReference type="InterPro" id="IPR050818">
    <property type="entry name" value="KCNH_animal-type"/>
</dbReference>
<feature type="compositionally biased region" description="Polar residues" evidence="1">
    <location>
        <begin position="12"/>
        <end position="21"/>
    </location>
</feature>
<sequence length="184" mass="20198">MTNYGGDVIATNGASTNSVPDNHSVIAGRGYTTRVQAPISQDPQVDDTALQPVQGGMGLDNTVAGHLHRHIHAVFRRFPAKRTALQRSPAAEVQFRRSTGGGRFFCLLDITFIIDIAINFRTTYVNKNDEVVSAPSKIALNYFRGWFLIDLVAAIPFDLLIAGSSAETDEVRSLFTHCKILQYC</sequence>
<gene>
    <name evidence="2" type="ORF">AGLY_003552</name>
</gene>
<dbReference type="PANTHER" id="PTHR10217">
    <property type="entry name" value="VOLTAGE AND LIGAND GATED POTASSIUM CHANNEL"/>
    <property type="match status" value="1"/>
</dbReference>
<dbReference type="PANTHER" id="PTHR10217:SF548">
    <property type="entry name" value="GH12235P"/>
    <property type="match status" value="1"/>
</dbReference>
<evidence type="ECO:0000313" key="3">
    <source>
        <dbReference type="Proteomes" id="UP000475862"/>
    </source>
</evidence>
<accession>A0A6G0TZ17</accession>
<organism evidence="2 3">
    <name type="scientific">Aphis glycines</name>
    <name type="common">Soybean aphid</name>
    <dbReference type="NCBI Taxonomy" id="307491"/>
    <lineage>
        <taxon>Eukaryota</taxon>
        <taxon>Metazoa</taxon>
        <taxon>Ecdysozoa</taxon>
        <taxon>Arthropoda</taxon>
        <taxon>Hexapoda</taxon>
        <taxon>Insecta</taxon>
        <taxon>Pterygota</taxon>
        <taxon>Neoptera</taxon>
        <taxon>Paraneoptera</taxon>
        <taxon>Hemiptera</taxon>
        <taxon>Sternorrhyncha</taxon>
        <taxon>Aphidomorpha</taxon>
        <taxon>Aphidoidea</taxon>
        <taxon>Aphididae</taxon>
        <taxon>Aphidini</taxon>
        <taxon>Aphis</taxon>
        <taxon>Aphis</taxon>
    </lineage>
</organism>
<dbReference type="GO" id="GO:0042391">
    <property type="term" value="P:regulation of membrane potential"/>
    <property type="evidence" value="ECO:0007669"/>
    <property type="project" value="TreeGrafter"/>
</dbReference>
<dbReference type="GO" id="GO:0005886">
    <property type="term" value="C:plasma membrane"/>
    <property type="evidence" value="ECO:0007669"/>
    <property type="project" value="TreeGrafter"/>
</dbReference>
<comment type="caution">
    <text evidence="2">The sequence shown here is derived from an EMBL/GenBank/DDBJ whole genome shotgun (WGS) entry which is preliminary data.</text>
</comment>
<protein>
    <submittedName>
        <fullName evidence="2">Uncharacterized protein</fullName>
    </submittedName>
</protein>
<evidence type="ECO:0000256" key="1">
    <source>
        <dbReference type="SAM" id="MobiDB-lite"/>
    </source>
</evidence>
<evidence type="ECO:0000313" key="2">
    <source>
        <dbReference type="EMBL" id="KAE9541561.1"/>
    </source>
</evidence>
<dbReference type="EMBL" id="VYZN01000012">
    <property type="protein sequence ID" value="KAE9541561.1"/>
    <property type="molecule type" value="Genomic_DNA"/>
</dbReference>
<dbReference type="AlphaFoldDB" id="A0A6G0TZ17"/>
<feature type="region of interest" description="Disordered" evidence="1">
    <location>
        <begin position="1"/>
        <end position="25"/>
    </location>
</feature>
<name>A0A6G0TZ17_APHGL</name>